<evidence type="ECO:0000256" key="4">
    <source>
        <dbReference type="RuleBase" id="RU003357"/>
    </source>
</evidence>
<keyword evidence="4" id="KW-0798">TonB box</keyword>
<proteinExistence type="inferred from homology"/>
<dbReference type="InterPro" id="IPR037066">
    <property type="entry name" value="Plug_dom_sf"/>
</dbReference>
<dbReference type="Pfam" id="PF13715">
    <property type="entry name" value="CarbopepD_reg_2"/>
    <property type="match status" value="1"/>
</dbReference>
<comment type="similarity">
    <text evidence="4">Belongs to the TonB-dependent receptor family.</text>
</comment>
<reference evidence="7" key="1">
    <citation type="submission" date="2020-10" db="EMBL/GenBank/DDBJ databases">
        <authorList>
            <person name="Lu T."/>
            <person name="Wang Q."/>
            <person name="Han X."/>
        </authorList>
    </citation>
    <scope>NUCLEOTIDE SEQUENCE</scope>
    <source>
        <strain evidence="7">WQ 366</strain>
    </source>
</reference>
<dbReference type="InterPro" id="IPR012910">
    <property type="entry name" value="Plug_dom"/>
</dbReference>
<keyword evidence="7" id="KW-0675">Receptor</keyword>
<keyword evidence="2 4" id="KW-0472">Membrane</keyword>
<comment type="caution">
    <text evidence="7">The sequence shown here is derived from an EMBL/GenBank/DDBJ whole genome shotgun (WGS) entry which is preliminary data.</text>
</comment>
<keyword evidence="3" id="KW-0998">Cell outer membrane</keyword>
<evidence type="ECO:0000259" key="5">
    <source>
        <dbReference type="Pfam" id="PF00593"/>
    </source>
</evidence>
<comment type="subcellular location">
    <subcellularLocation>
        <location evidence="1 4">Cell outer membrane</location>
    </subcellularLocation>
</comment>
<dbReference type="Gene3D" id="2.170.130.10">
    <property type="entry name" value="TonB-dependent receptor, plug domain"/>
    <property type="match status" value="1"/>
</dbReference>
<dbReference type="EMBL" id="JADEYP010000026">
    <property type="protein sequence ID" value="MCA5006099.1"/>
    <property type="molecule type" value="Genomic_DNA"/>
</dbReference>
<dbReference type="PANTHER" id="PTHR40980:SF5">
    <property type="entry name" value="TONB-DEPENDENT RECEPTOR"/>
    <property type="match status" value="1"/>
</dbReference>
<evidence type="ECO:0000256" key="1">
    <source>
        <dbReference type="ARBA" id="ARBA00004442"/>
    </source>
</evidence>
<dbReference type="Pfam" id="PF13620">
    <property type="entry name" value="CarboxypepD_reg"/>
    <property type="match status" value="1"/>
</dbReference>
<dbReference type="InterPro" id="IPR000531">
    <property type="entry name" value="Beta-barrel_TonB"/>
</dbReference>
<dbReference type="InterPro" id="IPR008969">
    <property type="entry name" value="CarboxyPept-like_regulatory"/>
</dbReference>
<evidence type="ECO:0000256" key="3">
    <source>
        <dbReference type="ARBA" id="ARBA00023237"/>
    </source>
</evidence>
<evidence type="ECO:0000313" key="8">
    <source>
        <dbReference type="Proteomes" id="UP001165302"/>
    </source>
</evidence>
<feature type="domain" description="TonB-dependent receptor-like beta-barrel" evidence="5">
    <location>
        <begin position="609"/>
        <end position="999"/>
    </location>
</feature>
<name>A0ABS7ZAZ4_9SPHI</name>
<dbReference type="SUPFAM" id="SSF56935">
    <property type="entry name" value="Porins"/>
    <property type="match status" value="1"/>
</dbReference>
<evidence type="ECO:0000259" key="6">
    <source>
        <dbReference type="Pfam" id="PF07715"/>
    </source>
</evidence>
<sequence>MLKTDLHIKKASLLVLSIIIHAVVFAQSSGLVSGSITNEKDGKPTINALIKIISLNKITNSDANGNYTLAGIAPGIYTIEFSAKGTHKKEISDVEIVSGKLSKLNVKLGVSTSKNDLIVRISNKADTTKTLVAQQKNSTSIADGFSAATTMAGYGIRGKIIDVETMQPIAGVSVALGDNSKTTSTNERGEFMIPVSKNGEYQVVTSYLGYNKEITPVSLVDKKWENINIVLVNTSSVLDEVVVSRRRSQVGELALLEERKNAALVVEKIGVEELSRKGVSDAATAVSKLSGVSKQEGNSQVYVRGLGDRYNTTSLNGLPIPSSNPNLKNIALDVFSTDVVDYIGVDKLHNATLNGDFGGANVDIASKNFKGDQLFEVSLGSTVNTNALKQAGNFNLQQGPNFFGFSNANIPADAQGSYHFKNSWNLDAKNMLPVDLGLKLGKSFNVGDESRLSLFATLNFANGYAYREGLNANVGAQGDRLKSFFQTRHSYNTKSTGMLNANYQINNKHSLSYNFLYINSGEQFADNFTGYIRDAAEDGNGVVRRNTFSQTQLIINQLLGKHELTDKIDLNWGLAANIVDGDMPDRMQSQTRMLSNGDHVFIRVNEADNHRYNYFLKENEYAANIAASYKLGDDNKGKITLGYNARMKKRSFDVMQLNFNILTDARQTVIDPNNIDQYLGAAGYGTFYELKGFAGNAFQYYNGDQNIHSAFASVDYALTDRLTAVVGARYEKIKQSVDYYSIEFPKAKNEISKDAFLPSLNLKYALNEKQNLRFGASKTYTLPQFKERARFPYDDVTEVVLGNPYLYASDNYNVDLKWEMFPTEAELISVAAFGKYIQNPINEIMIASATNDISYANTGDKGFVYGVELEFKKDILEFNEDKLSFGFNSAIMKTDQDFDAQKVTTETNGLVNIDPSHSSSKFTGASDFIINADLSYNKNFAEGKNIVATVLYNYYSDKIYAIGTGGLGHRVDKGLGTLDLIVKSKISKKIGLELSARNILNPAFERWQENSEPVKVLSYKKGQFFNLGLKYNF</sequence>
<dbReference type="PANTHER" id="PTHR40980">
    <property type="entry name" value="PLUG DOMAIN-CONTAINING PROTEIN"/>
    <property type="match status" value="1"/>
</dbReference>
<dbReference type="Gene3D" id="2.40.170.20">
    <property type="entry name" value="TonB-dependent receptor, beta-barrel domain"/>
    <property type="match status" value="1"/>
</dbReference>
<dbReference type="Pfam" id="PF07715">
    <property type="entry name" value="Plug"/>
    <property type="match status" value="1"/>
</dbReference>
<dbReference type="InterPro" id="IPR036942">
    <property type="entry name" value="Beta-barrel_TonB_sf"/>
</dbReference>
<dbReference type="RefSeq" id="WP_225554448.1">
    <property type="nucleotide sequence ID" value="NZ_JADEYP010000026.1"/>
</dbReference>
<dbReference type="SUPFAM" id="SSF49464">
    <property type="entry name" value="Carboxypeptidase regulatory domain-like"/>
    <property type="match status" value="2"/>
</dbReference>
<dbReference type="Pfam" id="PF00593">
    <property type="entry name" value="TonB_dep_Rec_b-barrel"/>
    <property type="match status" value="1"/>
</dbReference>
<evidence type="ECO:0000313" key="7">
    <source>
        <dbReference type="EMBL" id="MCA5006099.1"/>
    </source>
</evidence>
<feature type="domain" description="TonB-dependent receptor plug" evidence="6">
    <location>
        <begin position="262"/>
        <end position="356"/>
    </location>
</feature>
<dbReference type="Gene3D" id="2.60.40.1120">
    <property type="entry name" value="Carboxypeptidase-like, regulatory domain"/>
    <property type="match status" value="2"/>
</dbReference>
<protein>
    <submittedName>
        <fullName evidence="7">TonB-dependent receptor</fullName>
    </submittedName>
</protein>
<dbReference type="Proteomes" id="UP001165302">
    <property type="component" value="Unassembled WGS sequence"/>
</dbReference>
<organism evidence="7 8">
    <name type="scientific">Sphingobacterium bovistauri</name>
    <dbReference type="NCBI Taxonomy" id="2781959"/>
    <lineage>
        <taxon>Bacteria</taxon>
        <taxon>Pseudomonadati</taxon>
        <taxon>Bacteroidota</taxon>
        <taxon>Sphingobacteriia</taxon>
        <taxon>Sphingobacteriales</taxon>
        <taxon>Sphingobacteriaceae</taxon>
        <taxon>Sphingobacterium</taxon>
    </lineage>
</organism>
<keyword evidence="8" id="KW-1185">Reference proteome</keyword>
<evidence type="ECO:0000256" key="2">
    <source>
        <dbReference type="ARBA" id="ARBA00023136"/>
    </source>
</evidence>
<accession>A0ABS7ZAZ4</accession>
<gene>
    <name evidence="7" type="ORF">IPZ78_13155</name>
</gene>